<dbReference type="RefSeq" id="WP_258867470.1">
    <property type="nucleotide sequence ID" value="NZ_UGHD01000002.1"/>
</dbReference>
<dbReference type="AlphaFoldDB" id="A0A377HKI1"/>
<dbReference type="Gene3D" id="3.40.30.10">
    <property type="entry name" value="Glutaredoxin"/>
    <property type="match status" value="1"/>
</dbReference>
<proteinExistence type="predicted"/>
<dbReference type="SUPFAM" id="SSF52833">
    <property type="entry name" value="Thioredoxin-like"/>
    <property type="match status" value="1"/>
</dbReference>
<name>A0A377HKI1_GRIHO</name>
<gene>
    <name evidence="1" type="ORF">NCTC11645_01135</name>
</gene>
<dbReference type="InterPro" id="IPR036249">
    <property type="entry name" value="Thioredoxin-like_sf"/>
</dbReference>
<accession>A0A377HKI1</accession>
<dbReference type="Proteomes" id="UP000254512">
    <property type="component" value="Unassembled WGS sequence"/>
</dbReference>
<evidence type="ECO:0000313" key="2">
    <source>
        <dbReference type="Proteomes" id="UP000254512"/>
    </source>
</evidence>
<protein>
    <submittedName>
        <fullName evidence="1">Uncharacterized protein</fullName>
    </submittedName>
</protein>
<dbReference type="EMBL" id="UGHD01000002">
    <property type="protein sequence ID" value="STO56761.1"/>
    <property type="molecule type" value="Genomic_DNA"/>
</dbReference>
<reference evidence="1 2" key="1">
    <citation type="submission" date="2018-06" db="EMBL/GenBank/DDBJ databases">
        <authorList>
            <consortium name="Pathogen Informatics"/>
            <person name="Doyle S."/>
        </authorList>
    </citation>
    <scope>NUCLEOTIDE SEQUENCE [LARGE SCALE GENOMIC DNA]</scope>
    <source>
        <strain evidence="1 2">NCTC11645</strain>
    </source>
</reference>
<organism evidence="1 2">
    <name type="scientific">Grimontia hollisae</name>
    <name type="common">Vibrio hollisae</name>
    <dbReference type="NCBI Taxonomy" id="673"/>
    <lineage>
        <taxon>Bacteria</taxon>
        <taxon>Pseudomonadati</taxon>
        <taxon>Pseudomonadota</taxon>
        <taxon>Gammaproteobacteria</taxon>
        <taxon>Vibrionales</taxon>
        <taxon>Vibrionaceae</taxon>
        <taxon>Grimontia</taxon>
    </lineage>
</organism>
<sequence length="88" mass="9519">MTPTVDWIADDHQVISIAITSGSKERVAAYLQHHDLTFTTINDERGLLSHTWGVRATPTIAIVKAGKIASITTGITTPPGLLARLWQA</sequence>
<evidence type="ECO:0000313" key="1">
    <source>
        <dbReference type="EMBL" id="STO56761.1"/>
    </source>
</evidence>